<dbReference type="Gene3D" id="1.10.760.10">
    <property type="entry name" value="Cytochrome c-like domain"/>
    <property type="match status" value="1"/>
</dbReference>
<evidence type="ECO:0000256" key="6">
    <source>
        <dbReference type="PIRSR" id="PIRSR000025-1"/>
    </source>
</evidence>
<dbReference type="Proteomes" id="UP000244184">
    <property type="component" value="Unassembled WGS sequence"/>
</dbReference>
<dbReference type="GO" id="GO:0009055">
    <property type="term" value="F:electron transfer activity"/>
    <property type="evidence" value="ECO:0007669"/>
    <property type="project" value="InterPro"/>
</dbReference>
<dbReference type="GO" id="GO:0005506">
    <property type="term" value="F:iron ion binding"/>
    <property type="evidence" value="ECO:0007669"/>
    <property type="project" value="InterPro"/>
</dbReference>
<keyword evidence="3 7" id="KW-0479">Metal-binding</keyword>
<dbReference type="InterPro" id="IPR012218">
    <property type="entry name" value="Cyt_c_BACSU-c550-type"/>
</dbReference>
<feature type="binding site" description="axial binding residue" evidence="7">
    <location>
        <position position="63"/>
    </location>
    <ligand>
        <name>heme c</name>
        <dbReference type="ChEBI" id="CHEBI:61717"/>
    </ligand>
    <ligandPart>
        <name>Fe</name>
        <dbReference type="ChEBI" id="CHEBI:18248"/>
    </ligandPart>
</feature>
<keyword evidence="5 7" id="KW-0408">Iron</keyword>
<keyword evidence="4" id="KW-0249">Electron transport</keyword>
<proteinExistence type="predicted"/>
<evidence type="ECO:0000313" key="9">
    <source>
        <dbReference type="EMBL" id="PUA38755.1"/>
    </source>
</evidence>
<evidence type="ECO:0000256" key="7">
    <source>
        <dbReference type="PIRSR" id="PIRSR000025-2"/>
    </source>
</evidence>
<name>A0A2T6G3M8_9BACL</name>
<dbReference type="PROSITE" id="PS51257">
    <property type="entry name" value="PROKAR_LIPOPROTEIN"/>
    <property type="match status" value="1"/>
</dbReference>
<feature type="domain" description="Cytochrome c" evidence="8">
    <location>
        <begin position="46"/>
        <end position="121"/>
    </location>
</feature>
<evidence type="ECO:0000256" key="4">
    <source>
        <dbReference type="ARBA" id="ARBA00022982"/>
    </source>
</evidence>
<feature type="binding site" description="covalent" evidence="6">
    <location>
        <position position="59"/>
    </location>
    <ligand>
        <name>heme c</name>
        <dbReference type="ChEBI" id="CHEBI:61717"/>
    </ligand>
</feature>
<feature type="binding site" description="axial binding residue" evidence="7">
    <location>
        <position position="98"/>
    </location>
    <ligand>
        <name>heme c</name>
        <dbReference type="ChEBI" id="CHEBI:61717"/>
    </ligand>
    <ligandPart>
        <name>Fe</name>
        <dbReference type="ChEBI" id="CHEBI:18248"/>
    </ligandPart>
</feature>
<evidence type="ECO:0000256" key="5">
    <source>
        <dbReference type="ARBA" id="ARBA00023004"/>
    </source>
</evidence>
<evidence type="ECO:0000313" key="10">
    <source>
        <dbReference type="Proteomes" id="UP000244184"/>
    </source>
</evidence>
<dbReference type="AlphaFoldDB" id="A0A2T6G3M8"/>
<dbReference type="PANTHER" id="PTHR37823:SF4">
    <property type="entry name" value="MENAQUINOL-CYTOCHROME C REDUCTASE CYTOCHROME B_C SUBUNIT"/>
    <property type="match status" value="1"/>
</dbReference>
<dbReference type="GO" id="GO:0016020">
    <property type="term" value="C:membrane"/>
    <property type="evidence" value="ECO:0007669"/>
    <property type="project" value="InterPro"/>
</dbReference>
<dbReference type="PANTHER" id="PTHR37823">
    <property type="entry name" value="CYTOCHROME C-553-LIKE"/>
    <property type="match status" value="1"/>
</dbReference>
<protein>
    <submittedName>
        <fullName evidence="9">Cytochrome C551</fullName>
    </submittedName>
</protein>
<evidence type="ECO:0000256" key="1">
    <source>
        <dbReference type="ARBA" id="ARBA00022448"/>
    </source>
</evidence>
<reference evidence="9 10" key="1">
    <citation type="submission" date="2018-03" db="EMBL/GenBank/DDBJ databases">
        <title>Genome sequence of Paenibacillus elgii strain AC13 an antimicrobial compound producing bacteria.</title>
        <authorList>
            <person name="Kurokawa A.S."/>
            <person name="Araujo J.F."/>
            <person name="Costa R.A."/>
            <person name="Ortega D.B."/>
            <person name="Pires A.S."/>
            <person name="Pappas G.J.Jr."/>
            <person name="Franco O.L."/>
            <person name="Barreto C."/>
            <person name="Magalhaes B.S."/>
            <person name="Kruger R.H."/>
        </authorList>
    </citation>
    <scope>NUCLEOTIDE SEQUENCE [LARGE SCALE GENOMIC DNA]</scope>
    <source>
        <strain evidence="9 10">AC13</strain>
    </source>
</reference>
<comment type="PTM">
    <text evidence="6">Binds 1 heme c group covalently per subunit.</text>
</comment>
<dbReference type="SUPFAM" id="SSF46626">
    <property type="entry name" value="Cytochrome c"/>
    <property type="match status" value="1"/>
</dbReference>
<dbReference type="PROSITE" id="PS51007">
    <property type="entry name" value="CYTC"/>
    <property type="match status" value="1"/>
</dbReference>
<dbReference type="GO" id="GO:0020037">
    <property type="term" value="F:heme binding"/>
    <property type="evidence" value="ECO:0007669"/>
    <property type="project" value="InterPro"/>
</dbReference>
<dbReference type="PIRSF" id="PIRSF000025">
    <property type="entry name" value="Cytc_Bsub_c550"/>
    <property type="match status" value="1"/>
</dbReference>
<keyword evidence="1" id="KW-0813">Transport</keyword>
<dbReference type="InterPro" id="IPR051811">
    <property type="entry name" value="Cytochrome_c550/c551-like"/>
</dbReference>
<feature type="binding site" description="covalent" evidence="6">
    <location>
        <position position="62"/>
    </location>
    <ligand>
        <name>heme c</name>
        <dbReference type="ChEBI" id="CHEBI:61717"/>
    </ligand>
</feature>
<accession>A0A2T6G3M8</accession>
<keyword evidence="2 6" id="KW-0349">Heme</keyword>
<dbReference type="EMBL" id="PYHP01000033">
    <property type="protein sequence ID" value="PUA38755.1"/>
    <property type="molecule type" value="Genomic_DNA"/>
</dbReference>
<comment type="caution">
    <text evidence="9">The sequence shown here is derived from an EMBL/GenBank/DDBJ whole genome shotgun (WGS) entry which is preliminary data.</text>
</comment>
<organism evidence="9 10">
    <name type="scientific">Paenibacillus elgii</name>
    <dbReference type="NCBI Taxonomy" id="189691"/>
    <lineage>
        <taxon>Bacteria</taxon>
        <taxon>Bacillati</taxon>
        <taxon>Bacillota</taxon>
        <taxon>Bacilli</taxon>
        <taxon>Bacillales</taxon>
        <taxon>Paenibacillaceae</taxon>
        <taxon>Paenibacillus</taxon>
    </lineage>
</organism>
<evidence type="ECO:0000259" key="8">
    <source>
        <dbReference type="PROSITE" id="PS51007"/>
    </source>
</evidence>
<gene>
    <name evidence="9" type="ORF">C8Z91_14290</name>
</gene>
<dbReference type="Pfam" id="PF13442">
    <property type="entry name" value="Cytochrome_CBB3"/>
    <property type="match status" value="1"/>
</dbReference>
<dbReference type="InterPro" id="IPR009056">
    <property type="entry name" value="Cyt_c-like_dom"/>
</dbReference>
<dbReference type="InterPro" id="IPR036909">
    <property type="entry name" value="Cyt_c-like_dom_sf"/>
</dbReference>
<evidence type="ECO:0000256" key="3">
    <source>
        <dbReference type="ARBA" id="ARBA00022723"/>
    </source>
</evidence>
<evidence type="ECO:0000256" key="2">
    <source>
        <dbReference type="ARBA" id="ARBA00022617"/>
    </source>
</evidence>
<sequence>MRINGERERIVLRTSLPFFLIVVMSAVALSACSSQATDQGKGMTASADAKAEAIYKKQCLSCHAADLRGKVGPGLQEIGSKMTEQQLFGIIQDGARGMPAFKKVLSTEEIQALSQWLSTKK</sequence>